<feature type="domain" description="Helicase ATP-binding" evidence="17">
    <location>
        <begin position="147"/>
        <end position="319"/>
    </location>
</feature>
<dbReference type="PROSITE" id="PS00039">
    <property type="entry name" value="DEAD_ATP_HELICASE"/>
    <property type="match status" value="1"/>
</dbReference>
<dbReference type="STRING" id="869754.A0A1A0HKL3"/>
<dbReference type="InterPro" id="IPR027417">
    <property type="entry name" value="P-loop_NTPase"/>
</dbReference>
<keyword evidence="5" id="KW-0698">rRNA processing</keyword>
<dbReference type="CDD" id="cd18787">
    <property type="entry name" value="SF2_C_DEAD"/>
    <property type="match status" value="1"/>
</dbReference>
<dbReference type="Pfam" id="PF00270">
    <property type="entry name" value="DEAD"/>
    <property type="match status" value="1"/>
</dbReference>
<feature type="compositionally biased region" description="Low complexity" evidence="16">
    <location>
        <begin position="66"/>
        <end position="77"/>
    </location>
</feature>
<dbReference type="Pfam" id="PF00271">
    <property type="entry name" value="Helicase_C"/>
    <property type="match status" value="1"/>
</dbReference>
<evidence type="ECO:0000256" key="9">
    <source>
        <dbReference type="ARBA" id="ARBA00022840"/>
    </source>
</evidence>
<dbReference type="InterPro" id="IPR001650">
    <property type="entry name" value="Helicase_C-like"/>
</dbReference>
<evidence type="ECO:0000256" key="11">
    <source>
        <dbReference type="ARBA" id="ARBA00037449"/>
    </source>
</evidence>
<dbReference type="GO" id="GO:0003676">
    <property type="term" value="F:nucleic acid binding"/>
    <property type="evidence" value="ECO:0007669"/>
    <property type="project" value="InterPro"/>
</dbReference>
<organism evidence="19 20">
    <name type="scientific">Metschnikowia bicuspidata var. bicuspidata NRRL YB-4993</name>
    <dbReference type="NCBI Taxonomy" id="869754"/>
    <lineage>
        <taxon>Eukaryota</taxon>
        <taxon>Fungi</taxon>
        <taxon>Dikarya</taxon>
        <taxon>Ascomycota</taxon>
        <taxon>Saccharomycotina</taxon>
        <taxon>Pichiomycetes</taxon>
        <taxon>Metschnikowiaceae</taxon>
        <taxon>Metschnikowia</taxon>
    </lineage>
</organism>
<evidence type="ECO:0000256" key="12">
    <source>
        <dbReference type="ARBA" id="ARBA00039328"/>
    </source>
</evidence>
<dbReference type="Gene3D" id="3.40.50.300">
    <property type="entry name" value="P-loop containing nucleotide triphosphate hydrolases"/>
    <property type="match status" value="2"/>
</dbReference>
<sequence>MGKEDKKRKLEEAEAAVNVEKKVKKDKKDKKDKKEKKDKKDKKEKKDKKDKKEKKEKKQTEEKSTTNEFAAESTSTSESPYVQSKLLKDVLESDIKTFLTDNEITIDDPHKLDLRPVLKFDQVSFVDEVQKAISKFPSPTPIQAVSWPYLLSNKDVIGVAETGSGKTFAFGVPAVDSILRHSKKGLKVLCLSPTRELALQIYDNLEELTQNTPISSVAIYGGVSKQDQIEKIKHASIAVATPGRLVDLLEDNLVDLSTVEYLVLDEADRMLDKGFEEHIKKIIGCTPKKTSRQTLMFTATWPKEVRDLASEFMVSPVKVTVGDRDELSANKRITQIVEVIDPREKERKLLQLLKKYQSGANKNDKILIFALYKKEALRVEGLLQRNGYNVSAVHGDLTQQQRTNALGRFKLGESQLMLATDVAARGLDIPNVKVVINLTFPLTAEDYVHRIGRTGRAGKTGTAHTLFTEHEKHLSGALMNILRGANQPVPDELLKFGGHTKKKTHSVYGAFYKDDMEGKSAKKIKFDD</sequence>
<comment type="subcellular location">
    <subcellularLocation>
        <location evidence="1">Nucleus</location>
        <location evidence="1">Nucleolus</location>
    </subcellularLocation>
</comment>
<dbReference type="RefSeq" id="XP_018715012.1">
    <property type="nucleotide sequence ID" value="XM_018858675.1"/>
</dbReference>
<dbReference type="AlphaFoldDB" id="A0A1A0HKL3"/>
<protein>
    <recommendedName>
        <fullName evidence="12">ATP-dependent RNA helicase DBP3</fullName>
        <ecNumber evidence="3">3.6.4.13</ecNumber>
    </recommendedName>
    <alternativeName>
        <fullName evidence="13">ATP-dependent RNA helicase dbp3</fullName>
    </alternativeName>
</protein>
<comment type="caution">
    <text evidence="19">The sequence shown here is derived from an EMBL/GenBank/DDBJ whole genome shotgun (WGS) entry which is preliminary data.</text>
</comment>
<accession>A0A1A0HKL3</accession>
<dbReference type="PROSITE" id="PS51194">
    <property type="entry name" value="HELICASE_CTER"/>
    <property type="match status" value="1"/>
</dbReference>
<keyword evidence="10" id="KW-0539">Nucleus</keyword>
<dbReference type="PROSITE" id="PS51192">
    <property type="entry name" value="HELICASE_ATP_BIND_1"/>
    <property type="match status" value="1"/>
</dbReference>
<evidence type="ECO:0000259" key="18">
    <source>
        <dbReference type="PROSITE" id="PS51194"/>
    </source>
</evidence>
<comment type="function">
    <text evidence="11">ATP-dependent RNA helicase required for 60S ribosomal subunit synthesis. Involved in efficient pre-rRNA processing, predominantly at site A3, which is necessary for the normal formation of 25S and 5.8S rRNAs.</text>
</comment>
<dbReference type="PANTHER" id="PTHR47958">
    <property type="entry name" value="ATP-DEPENDENT RNA HELICASE DBP3"/>
    <property type="match status" value="1"/>
</dbReference>
<dbReference type="GO" id="GO:0016787">
    <property type="term" value="F:hydrolase activity"/>
    <property type="evidence" value="ECO:0007669"/>
    <property type="project" value="UniProtKB-KW"/>
</dbReference>
<name>A0A1A0HKL3_9ASCO</name>
<dbReference type="InterPro" id="IPR044742">
    <property type="entry name" value="DEAD/DEAH_RhlB"/>
</dbReference>
<dbReference type="Proteomes" id="UP000092555">
    <property type="component" value="Unassembled WGS sequence"/>
</dbReference>
<dbReference type="InterPro" id="IPR000629">
    <property type="entry name" value="RNA-helicase_DEAD-box_CS"/>
</dbReference>
<dbReference type="CDD" id="cd00268">
    <property type="entry name" value="DEADc"/>
    <property type="match status" value="1"/>
</dbReference>
<dbReference type="GO" id="GO:0005524">
    <property type="term" value="F:ATP binding"/>
    <property type="evidence" value="ECO:0007669"/>
    <property type="project" value="UniProtKB-KW"/>
</dbReference>
<keyword evidence="4" id="KW-0690">Ribosome biogenesis</keyword>
<evidence type="ECO:0000256" key="3">
    <source>
        <dbReference type="ARBA" id="ARBA00012552"/>
    </source>
</evidence>
<dbReference type="SUPFAM" id="SSF52540">
    <property type="entry name" value="P-loop containing nucleoside triphosphate hydrolases"/>
    <property type="match status" value="1"/>
</dbReference>
<feature type="compositionally biased region" description="Basic and acidic residues" evidence="16">
    <location>
        <begin position="56"/>
        <end position="65"/>
    </location>
</feature>
<evidence type="ECO:0000256" key="16">
    <source>
        <dbReference type="SAM" id="MobiDB-lite"/>
    </source>
</evidence>
<dbReference type="GO" id="GO:0003724">
    <property type="term" value="F:RNA helicase activity"/>
    <property type="evidence" value="ECO:0007669"/>
    <property type="project" value="UniProtKB-EC"/>
</dbReference>
<keyword evidence="9 15" id="KW-0067">ATP-binding</keyword>
<dbReference type="FunFam" id="3.40.50.300:FF:000008">
    <property type="entry name" value="ATP-dependent RNA helicase RhlB"/>
    <property type="match status" value="1"/>
</dbReference>
<dbReference type="InterPro" id="IPR011545">
    <property type="entry name" value="DEAD/DEAH_box_helicase_dom"/>
</dbReference>
<evidence type="ECO:0000256" key="1">
    <source>
        <dbReference type="ARBA" id="ARBA00004604"/>
    </source>
</evidence>
<evidence type="ECO:0000256" key="7">
    <source>
        <dbReference type="ARBA" id="ARBA00022801"/>
    </source>
</evidence>
<dbReference type="EMBL" id="LXTC01000001">
    <property type="protein sequence ID" value="OBA24531.1"/>
    <property type="molecule type" value="Genomic_DNA"/>
</dbReference>
<proteinExistence type="inferred from homology"/>
<feature type="domain" description="Helicase C-terminal" evidence="18">
    <location>
        <begin position="348"/>
        <end position="497"/>
    </location>
</feature>
<keyword evidence="20" id="KW-1185">Reference proteome</keyword>
<evidence type="ECO:0000256" key="2">
    <source>
        <dbReference type="ARBA" id="ARBA00009334"/>
    </source>
</evidence>
<comment type="catalytic activity">
    <reaction evidence="14">
        <text>ATP + H2O = ADP + phosphate + H(+)</text>
        <dbReference type="Rhea" id="RHEA:13065"/>
        <dbReference type="ChEBI" id="CHEBI:15377"/>
        <dbReference type="ChEBI" id="CHEBI:15378"/>
        <dbReference type="ChEBI" id="CHEBI:30616"/>
        <dbReference type="ChEBI" id="CHEBI:43474"/>
        <dbReference type="ChEBI" id="CHEBI:456216"/>
        <dbReference type="EC" id="3.6.4.13"/>
    </reaction>
</comment>
<evidence type="ECO:0000256" key="13">
    <source>
        <dbReference type="ARBA" id="ARBA00039606"/>
    </source>
</evidence>
<dbReference type="SMART" id="SM00487">
    <property type="entry name" value="DEXDc"/>
    <property type="match status" value="1"/>
</dbReference>
<dbReference type="OrthoDB" id="196131at2759"/>
<dbReference type="GO" id="GO:0005730">
    <property type="term" value="C:nucleolus"/>
    <property type="evidence" value="ECO:0007669"/>
    <property type="project" value="EnsemblFungi"/>
</dbReference>
<keyword evidence="8 15" id="KW-0347">Helicase</keyword>
<evidence type="ECO:0000256" key="6">
    <source>
        <dbReference type="ARBA" id="ARBA00022741"/>
    </source>
</evidence>
<evidence type="ECO:0000313" key="19">
    <source>
        <dbReference type="EMBL" id="OBA24531.1"/>
    </source>
</evidence>
<evidence type="ECO:0000256" key="10">
    <source>
        <dbReference type="ARBA" id="ARBA00023242"/>
    </source>
</evidence>
<feature type="compositionally biased region" description="Basic and acidic residues" evidence="16">
    <location>
        <begin position="1"/>
        <end position="12"/>
    </location>
</feature>
<evidence type="ECO:0000256" key="15">
    <source>
        <dbReference type="RuleBase" id="RU000492"/>
    </source>
</evidence>
<dbReference type="InterPro" id="IPR014001">
    <property type="entry name" value="Helicase_ATP-bd"/>
</dbReference>
<dbReference type="EC" id="3.6.4.13" evidence="3"/>
<dbReference type="GO" id="GO:0000464">
    <property type="term" value="P:endonucleolytic cleavage in ITS1 upstream of 5.8S rRNA from tricistronic rRNA transcript (SSU-rRNA, 5.8S rRNA, LSU-rRNA)"/>
    <property type="evidence" value="ECO:0007669"/>
    <property type="project" value="EnsemblFungi"/>
</dbReference>
<dbReference type="GO" id="GO:0030687">
    <property type="term" value="C:preribosome, large subunit precursor"/>
    <property type="evidence" value="ECO:0007669"/>
    <property type="project" value="EnsemblFungi"/>
</dbReference>
<evidence type="ECO:0000256" key="14">
    <source>
        <dbReference type="ARBA" id="ARBA00047984"/>
    </source>
</evidence>
<keyword evidence="6 15" id="KW-0547">Nucleotide-binding</keyword>
<feature type="region of interest" description="Disordered" evidence="16">
    <location>
        <begin position="1"/>
        <end position="77"/>
    </location>
</feature>
<keyword evidence="7 15" id="KW-0378">Hydrolase</keyword>
<comment type="similarity">
    <text evidence="2">Belongs to the DEAD box helicase family. DDX5/DBP2 subfamily.</text>
</comment>
<dbReference type="SMART" id="SM00490">
    <property type="entry name" value="HELICc"/>
    <property type="match status" value="1"/>
</dbReference>
<evidence type="ECO:0000259" key="17">
    <source>
        <dbReference type="PROSITE" id="PS51192"/>
    </source>
</evidence>
<gene>
    <name evidence="19" type="ORF">METBIDRAFT_77311</name>
</gene>
<reference evidence="19 20" key="1">
    <citation type="submission" date="2016-05" db="EMBL/GenBank/DDBJ databases">
        <title>Comparative genomics of biotechnologically important yeasts.</title>
        <authorList>
            <consortium name="DOE Joint Genome Institute"/>
            <person name="Riley R."/>
            <person name="Haridas S."/>
            <person name="Wolfe K.H."/>
            <person name="Lopes M.R."/>
            <person name="Hittinger C.T."/>
            <person name="Goker M."/>
            <person name="Salamov A."/>
            <person name="Wisecaver J."/>
            <person name="Long T.M."/>
            <person name="Aerts A.L."/>
            <person name="Barry K."/>
            <person name="Choi C."/>
            <person name="Clum A."/>
            <person name="Coughlan A.Y."/>
            <person name="Deshpande S."/>
            <person name="Douglass A.P."/>
            <person name="Hanson S.J."/>
            <person name="Klenk H.-P."/>
            <person name="LaButti K."/>
            <person name="Lapidus A."/>
            <person name="Lindquist E."/>
            <person name="Lipzen A."/>
            <person name="Meier-kolthoff J.P."/>
            <person name="Ohm R.A."/>
            <person name="Otillar R.P."/>
            <person name="Pangilinan J."/>
            <person name="Peng Y."/>
            <person name="Rokas A."/>
            <person name="Rosa C.A."/>
            <person name="Scheuner C."/>
            <person name="Sibirny A.A."/>
            <person name="Slot J.C."/>
            <person name="Stielow J.B."/>
            <person name="Sun H."/>
            <person name="Kurtzman C.P."/>
            <person name="Blackwell M."/>
            <person name="Grigoriev I.V."/>
            <person name="Jeffries T.W."/>
        </authorList>
    </citation>
    <scope>NUCLEOTIDE SEQUENCE [LARGE SCALE GENOMIC DNA]</scope>
    <source>
        <strain evidence="19 20">NRRL YB-4993</strain>
    </source>
</reference>
<evidence type="ECO:0000313" key="20">
    <source>
        <dbReference type="Proteomes" id="UP000092555"/>
    </source>
</evidence>
<feature type="compositionally biased region" description="Basic residues" evidence="16">
    <location>
        <begin position="22"/>
        <end position="55"/>
    </location>
</feature>
<evidence type="ECO:0000256" key="4">
    <source>
        <dbReference type="ARBA" id="ARBA00022517"/>
    </source>
</evidence>
<dbReference type="GeneID" id="30031651"/>
<evidence type="ECO:0000256" key="8">
    <source>
        <dbReference type="ARBA" id="ARBA00022806"/>
    </source>
</evidence>
<evidence type="ECO:0000256" key="5">
    <source>
        <dbReference type="ARBA" id="ARBA00022552"/>
    </source>
</evidence>